<evidence type="ECO:0000313" key="10">
    <source>
        <dbReference type="EMBL" id="CAI9116119.1"/>
    </source>
</evidence>
<evidence type="ECO:0000259" key="9">
    <source>
        <dbReference type="Pfam" id="PF23559"/>
    </source>
</evidence>
<evidence type="ECO:0000313" key="11">
    <source>
        <dbReference type="Proteomes" id="UP001161247"/>
    </source>
</evidence>
<feature type="domain" description="NB-ARC" evidence="8">
    <location>
        <begin position="90"/>
        <end position="220"/>
    </location>
</feature>
<dbReference type="PANTHER" id="PTHR23155:SF1152">
    <property type="entry name" value="AAA+ ATPASE DOMAIN-CONTAINING PROTEIN"/>
    <property type="match status" value="1"/>
</dbReference>
<evidence type="ECO:0000259" key="8">
    <source>
        <dbReference type="Pfam" id="PF00931"/>
    </source>
</evidence>
<dbReference type="Proteomes" id="UP001161247">
    <property type="component" value="Chromosome 8"/>
</dbReference>
<keyword evidence="5" id="KW-0611">Plant defense</keyword>
<dbReference type="Gene3D" id="1.10.10.10">
    <property type="entry name" value="Winged helix-like DNA-binding domain superfamily/Winged helix DNA-binding domain"/>
    <property type="match status" value="1"/>
</dbReference>
<dbReference type="GO" id="GO:0098542">
    <property type="term" value="P:defense response to other organism"/>
    <property type="evidence" value="ECO:0007669"/>
    <property type="project" value="TreeGrafter"/>
</dbReference>
<keyword evidence="3" id="KW-0963">Cytoplasm</keyword>
<evidence type="ECO:0000256" key="5">
    <source>
        <dbReference type="ARBA" id="ARBA00022821"/>
    </source>
</evidence>
<dbReference type="AlphaFoldDB" id="A0AAV1E8V0"/>
<dbReference type="SUPFAM" id="SSF52540">
    <property type="entry name" value="P-loop containing nucleoside triphosphate hydrolases"/>
    <property type="match status" value="1"/>
</dbReference>
<accession>A0AAV1E8V0</accession>
<dbReference type="PANTHER" id="PTHR23155">
    <property type="entry name" value="DISEASE RESISTANCE PROTEIN RP"/>
    <property type="match status" value="1"/>
</dbReference>
<feature type="region of interest" description="Disordered" evidence="7">
    <location>
        <begin position="28"/>
        <end position="74"/>
    </location>
</feature>
<keyword evidence="11" id="KW-1185">Reference proteome</keyword>
<dbReference type="InterPro" id="IPR002182">
    <property type="entry name" value="NB-ARC"/>
</dbReference>
<dbReference type="InterPro" id="IPR058922">
    <property type="entry name" value="WHD_DRP"/>
</dbReference>
<organism evidence="10 11">
    <name type="scientific">Oldenlandia corymbosa var. corymbosa</name>
    <dbReference type="NCBI Taxonomy" id="529605"/>
    <lineage>
        <taxon>Eukaryota</taxon>
        <taxon>Viridiplantae</taxon>
        <taxon>Streptophyta</taxon>
        <taxon>Embryophyta</taxon>
        <taxon>Tracheophyta</taxon>
        <taxon>Spermatophyta</taxon>
        <taxon>Magnoliopsida</taxon>
        <taxon>eudicotyledons</taxon>
        <taxon>Gunneridae</taxon>
        <taxon>Pentapetalae</taxon>
        <taxon>asterids</taxon>
        <taxon>lamiids</taxon>
        <taxon>Gentianales</taxon>
        <taxon>Rubiaceae</taxon>
        <taxon>Rubioideae</taxon>
        <taxon>Spermacoceae</taxon>
        <taxon>Hedyotis-Oldenlandia complex</taxon>
        <taxon>Oldenlandia</taxon>
    </lineage>
</organism>
<evidence type="ECO:0000256" key="7">
    <source>
        <dbReference type="SAM" id="MobiDB-lite"/>
    </source>
</evidence>
<dbReference type="InterPro" id="IPR036388">
    <property type="entry name" value="WH-like_DNA-bd_sf"/>
</dbReference>
<dbReference type="GO" id="GO:0043531">
    <property type="term" value="F:ADP binding"/>
    <property type="evidence" value="ECO:0007669"/>
    <property type="project" value="InterPro"/>
</dbReference>
<dbReference type="Pfam" id="PF23559">
    <property type="entry name" value="WHD_DRP"/>
    <property type="match status" value="1"/>
</dbReference>
<evidence type="ECO:0000256" key="4">
    <source>
        <dbReference type="ARBA" id="ARBA00022741"/>
    </source>
</evidence>
<protein>
    <submittedName>
        <fullName evidence="10">OLC1v1017189C1</fullName>
    </submittedName>
</protein>
<dbReference type="Pfam" id="PF00931">
    <property type="entry name" value="NB-ARC"/>
    <property type="match status" value="1"/>
</dbReference>
<dbReference type="Gene3D" id="3.40.50.300">
    <property type="entry name" value="P-loop containing nucleotide triphosphate hydrolases"/>
    <property type="match status" value="1"/>
</dbReference>
<evidence type="ECO:0000256" key="3">
    <source>
        <dbReference type="ARBA" id="ARBA00022490"/>
    </source>
</evidence>
<reference evidence="10" key="1">
    <citation type="submission" date="2023-03" db="EMBL/GenBank/DDBJ databases">
        <authorList>
            <person name="Julca I."/>
        </authorList>
    </citation>
    <scope>NUCLEOTIDE SEQUENCE</scope>
</reference>
<keyword evidence="4" id="KW-0547">Nucleotide-binding</keyword>
<dbReference type="GO" id="GO:0005737">
    <property type="term" value="C:cytoplasm"/>
    <property type="evidence" value="ECO:0007669"/>
    <property type="project" value="UniProtKB-SubCell"/>
</dbReference>
<evidence type="ECO:0000256" key="6">
    <source>
        <dbReference type="ARBA" id="ARBA00022840"/>
    </source>
</evidence>
<dbReference type="InterPro" id="IPR027417">
    <property type="entry name" value="P-loop_NTPase"/>
</dbReference>
<evidence type="ECO:0000256" key="1">
    <source>
        <dbReference type="ARBA" id="ARBA00004496"/>
    </source>
</evidence>
<proteinExistence type="inferred from homology"/>
<name>A0AAV1E8V0_OLDCO</name>
<feature type="domain" description="Disease resistance protein winged helix" evidence="9">
    <location>
        <begin position="239"/>
        <end position="309"/>
    </location>
</feature>
<keyword evidence="6" id="KW-0067">ATP-binding</keyword>
<comment type="similarity">
    <text evidence="2">Belongs to the disease resistance NB-LRR family.</text>
</comment>
<dbReference type="EMBL" id="OX459125">
    <property type="protein sequence ID" value="CAI9116119.1"/>
    <property type="molecule type" value="Genomic_DNA"/>
</dbReference>
<comment type="subcellular location">
    <subcellularLocation>
        <location evidence="1">Cytoplasm</location>
    </subcellularLocation>
</comment>
<sequence length="326" mass="37402">MYITFTFFEEETGHGDQDQSQTRVKYSGARDDGDITAPSPAISTNPTNVAATGAIKTGRTPRKLNPDYNHDSSGSGSWYGKIPASGNNDNYILPHFHIRAWCVISQAMDKKKVLLELLNQINPISQLFDLSEHDLVEKLWGSLKGRRFLILLDDLWDIEAWNSLGRSFPNDTVASRILLTSRHSNVAPREMLHSQEPHLLRQLNVDESMELLKRKLFPGNDGWTPALADLTMQITAYSFPEDADVSADRLLYLWMPEGFVRKDERKRIQDIAKDYLNGLIDRSLIMVSKAKMRWWNQNMPHFHYLLHEFCLQKAKDEHFFPCPKGT</sequence>
<feature type="compositionally biased region" description="Polar residues" evidence="7">
    <location>
        <begin position="41"/>
        <end position="50"/>
    </location>
</feature>
<dbReference type="InterPro" id="IPR044974">
    <property type="entry name" value="Disease_R_plants"/>
</dbReference>
<gene>
    <name evidence="10" type="ORF">OLC1_LOCUS22498</name>
</gene>
<evidence type="ECO:0000256" key="2">
    <source>
        <dbReference type="ARBA" id="ARBA00008894"/>
    </source>
</evidence>